<evidence type="ECO:0000259" key="4">
    <source>
        <dbReference type="SMART" id="SM00560"/>
    </source>
</evidence>
<evidence type="ECO:0000256" key="3">
    <source>
        <dbReference type="SAM" id="SignalP"/>
    </source>
</evidence>
<protein>
    <recommendedName>
        <fullName evidence="4">LamG-like jellyroll fold domain-containing protein</fullName>
    </recommendedName>
</protein>
<comment type="caution">
    <text evidence="5">The sequence shown here is derived from an EMBL/GenBank/DDBJ whole genome shotgun (WGS) entry which is preliminary data.</text>
</comment>
<gene>
    <name evidence="5" type="ORF">GCM10023184_16830</name>
</gene>
<dbReference type="Gene3D" id="2.60.120.200">
    <property type="match status" value="2"/>
</dbReference>
<evidence type="ECO:0000256" key="2">
    <source>
        <dbReference type="ARBA" id="ARBA00023157"/>
    </source>
</evidence>
<dbReference type="InterPro" id="IPR013320">
    <property type="entry name" value="ConA-like_dom_sf"/>
</dbReference>
<reference evidence="6" key="1">
    <citation type="journal article" date="2019" name="Int. J. Syst. Evol. Microbiol.">
        <title>The Global Catalogue of Microorganisms (GCM) 10K type strain sequencing project: providing services to taxonomists for standard genome sequencing and annotation.</title>
        <authorList>
            <consortium name="The Broad Institute Genomics Platform"/>
            <consortium name="The Broad Institute Genome Sequencing Center for Infectious Disease"/>
            <person name="Wu L."/>
            <person name="Ma J."/>
        </authorList>
    </citation>
    <scope>NUCLEOTIDE SEQUENCE [LARGE SCALE GENOMIC DNA]</scope>
    <source>
        <strain evidence="6">JCM 17919</strain>
    </source>
</reference>
<accession>A0ABP8GNM4</accession>
<dbReference type="Pfam" id="PF19081">
    <property type="entry name" value="Ig_7"/>
    <property type="match status" value="8"/>
</dbReference>
<feature type="signal peptide" evidence="3">
    <location>
        <begin position="1"/>
        <end position="27"/>
    </location>
</feature>
<evidence type="ECO:0000313" key="5">
    <source>
        <dbReference type="EMBL" id="GAA4327565.1"/>
    </source>
</evidence>
<keyword evidence="2" id="KW-1015">Disulfide bond</keyword>
<keyword evidence="1 3" id="KW-0732">Signal</keyword>
<dbReference type="InterPro" id="IPR026444">
    <property type="entry name" value="Secre_tail"/>
</dbReference>
<dbReference type="InterPro" id="IPR044023">
    <property type="entry name" value="Ig_7"/>
</dbReference>
<name>A0ABP8GNM4_9BACT</name>
<evidence type="ECO:0000313" key="6">
    <source>
        <dbReference type="Proteomes" id="UP001501725"/>
    </source>
</evidence>
<sequence>MRAFFLRFPTLLTTALLSVLCGFSASAQTGSNLIFDGNDYLSAGARTAFDFTTGTVELWVKPAASGNNRALVSNRTAANGTQTRWSLHLNQGGGTVGIYNGSAFTTLSVGAITANTWYRFTFVLTTSSVTVYRNGTLAGTINSGLNAASTGNPLLIGASDPNNAYPGEYWLGSIDEVRIWNVARTATEISNSACPIVGSATGLIAYYRLDQGTAGGANSAITTATDASASGFHATLVNFALTGTASNWVSGAAVVAPPEAAASQTFCPAATLANVSVTGTSVKWYAASSGGSALAASTALVNGTTYWASQTVSCESSRTPVTVSVGAPAAPTAATQDFCGSATVANLSATGTSIAWYAASSGGSALASTTSLSSSTYYASQTNAAGCESGRTAVTVNVYSLPSNPNVPTAQSFCANTNPTVASLTGVSGAKWYAAASGGSPLATTTALTSGTSYYASQTNANGCEGTLRTQVTVTINAVPPAPTAVSPQQFCGNPQYISSLSATGSIIQWFPSTSSTTPFSPSNTLNHGSTYYAAQTVNGCRSTGRAAVTVSIRVTAVPTGNSSHSFCQGATIASIPVTGTDLRFYNVSAGGSALATSTVLASGTYYVTQTVDGCESARKSLSITINANPAAPAASPNQVFCGSNHMVANLVASGYNIRWYTTATGGSALAGNTALSNGTYYASQTPGSCESSTRTAVNVVIQSWPAAPYAPANQTFCHPSTVADLQATGDNLQWFYAAADVSALSPTTTLSSRQYYVSQTVNGCAGPRTPVTVVVNNPAGPSASNQTFCGSATVGDLVATATGTVSWYSSYSGGSPLSATTPLLTGSNWYFAAQTVNGCTSSNRTGVWVHLYNPAAPTASPTQSFVNPATVADLQATGSNIRWYAAASGGTALASSDALTNGSTYYATQTTNSCESARTPVTVSLSAPPSAGSATTLDFNGVDNYINCGARPEFDFMAGTVECWVKPAPSGDNKTLVANRTDVSQTRWSLHLNQSAGTVGLWNGIDFHTLSVGALDPSTWYRVTFVMDGASTDVFLDGVFKGTLGIGLNTASSGNAVLIGAADQINAYPSEYWAGQVDEVRIWNRKLTDTEINNTRCGLSGTEAGLVANYRFDQGIPGGNNTSVTSLADAGPAGFNGTLMNFLLTGTSSNWLGGSSQLTAPVADTTITNCVNTSVQLTPSGANLQWYTSPSGGTPSLTAPVVDSSVAGTTTYYVSQSFNGCESPRARFDVVFTGGPAPTTAAQTFCGNGTVGDLAASGSSIKWYGAASGGTALPATDVLSSGTYYATQTVSGCESARTPTTVTVGPALSAPAATSQNLCEGYSFSHLSPEPSATTRWYATASGGSAIPGSQTVVPGTYYIATHDPASGCESARTPVDITLGYLPPITFGLNETQSVNGPTVFSNNCGGIIAAVAPSGSSPVSANVSVSVWLQATQPDQFVRRHYEITPAVNPNTATGTITLYYTQEDFDSFNAGTSRKLPIGPSDAAGIARLLIEKRSGTSSDGTGLPATYSGTIITIDPDDNNIVWNASAARWEVTFPVSGFSGFFAKTVGTPLPVTWLQVTASLNRNKQAQIDWKVTESNVRNYVVQRSHSGRDFADIQTVNGLGDGTHQYRFTDPQPVRTQTFYRIRQQDRDGTTSYSATLRLRSLDGGLSELYPNPTTGKVLLRVSNDLVGTAAVLTDLSGKQVKVVAIDRNDTWLDLDSLTPGVFVLQLANGEMRKLVKL</sequence>
<dbReference type="PANTHER" id="PTHR42535:SF2">
    <property type="entry name" value="CHROMOSOME UNDETERMINED SCAFFOLD_146, WHOLE GENOME SHOTGUN SEQUENCE"/>
    <property type="match status" value="1"/>
</dbReference>
<organism evidence="5 6">
    <name type="scientific">Flaviaesturariibacter amylovorans</name>
    <dbReference type="NCBI Taxonomy" id="1084520"/>
    <lineage>
        <taxon>Bacteria</taxon>
        <taxon>Pseudomonadati</taxon>
        <taxon>Bacteroidota</taxon>
        <taxon>Chitinophagia</taxon>
        <taxon>Chitinophagales</taxon>
        <taxon>Chitinophagaceae</taxon>
        <taxon>Flaviaestuariibacter</taxon>
    </lineage>
</organism>
<dbReference type="SMART" id="SM00560">
    <property type="entry name" value="LamGL"/>
    <property type="match status" value="2"/>
</dbReference>
<proteinExistence type="predicted"/>
<dbReference type="EMBL" id="BAABGY010000007">
    <property type="protein sequence ID" value="GAA4327565.1"/>
    <property type="molecule type" value="Genomic_DNA"/>
</dbReference>
<dbReference type="InterPro" id="IPR006558">
    <property type="entry name" value="LamG-like"/>
</dbReference>
<dbReference type="NCBIfam" id="TIGR04183">
    <property type="entry name" value="Por_Secre_tail"/>
    <property type="match status" value="1"/>
</dbReference>
<feature type="domain" description="LamG-like jellyroll fold" evidence="4">
    <location>
        <begin position="958"/>
        <end position="1091"/>
    </location>
</feature>
<dbReference type="PANTHER" id="PTHR42535">
    <property type="entry name" value="OOKINETE PROTEIN, PUTATIVE-RELATED"/>
    <property type="match status" value="1"/>
</dbReference>
<dbReference type="Proteomes" id="UP001501725">
    <property type="component" value="Unassembled WGS sequence"/>
</dbReference>
<feature type="chain" id="PRO_5046493671" description="LamG-like jellyroll fold domain-containing protein" evidence="3">
    <location>
        <begin position="28"/>
        <end position="1726"/>
    </location>
</feature>
<dbReference type="Pfam" id="PF13385">
    <property type="entry name" value="Laminin_G_3"/>
    <property type="match status" value="2"/>
</dbReference>
<dbReference type="InterPro" id="IPR013783">
    <property type="entry name" value="Ig-like_fold"/>
</dbReference>
<dbReference type="Gene3D" id="2.60.40.10">
    <property type="entry name" value="Immunoglobulins"/>
    <property type="match status" value="1"/>
</dbReference>
<evidence type="ECO:0000256" key="1">
    <source>
        <dbReference type="ARBA" id="ARBA00022729"/>
    </source>
</evidence>
<dbReference type="SUPFAM" id="SSF49899">
    <property type="entry name" value="Concanavalin A-like lectins/glucanases"/>
    <property type="match status" value="2"/>
</dbReference>
<keyword evidence="6" id="KW-1185">Reference proteome</keyword>
<feature type="domain" description="LamG-like jellyroll fold" evidence="4">
    <location>
        <begin position="55"/>
        <end position="187"/>
    </location>
</feature>